<keyword evidence="3" id="KW-1185">Reference proteome</keyword>
<gene>
    <name evidence="2" type="ORF">SAMN04489747_2973</name>
</gene>
<name>A0A1G7BIY5_9ACTN</name>
<dbReference type="AlphaFoldDB" id="A0A1G7BIY5"/>
<sequence length="108" mass="11481">MTEKLGSAGSVPGGGQGVAPRRYPRGTVVLMALAIFVALLSLVDWTGQGAPRGWIFLPVPIGFAGALWALCSRRLDVRERIGWALFSFFSGFAPFFLVMGLGTLLLGP</sequence>
<keyword evidence="1" id="KW-1133">Transmembrane helix</keyword>
<reference evidence="2 3" key="1">
    <citation type="submission" date="2016-10" db="EMBL/GenBank/DDBJ databases">
        <authorList>
            <person name="de Groot N.N."/>
        </authorList>
    </citation>
    <scope>NUCLEOTIDE SEQUENCE [LARGE SCALE GENOMIC DNA]</scope>
    <source>
        <strain evidence="2 3">MON 2.2</strain>
    </source>
</reference>
<proteinExistence type="predicted"/>
<feature type="transmembrane region" description="Helical" evidence="1">
    <location>
        <begin position="53"/>
        <end position="71"/>
    </location>
</feature>
<dbReference type="Proteomes" id="UP000198546">
    <property type="component" value="Chromosome i"/>
</dbReference>
<evidence type="ECO:0000256" key="1">
    <source>
        <dbReference type="SAM" id="Phobius"/>
    </source>
</evidence>
<protein>
    <submittedName>
        <fullName evidence="2">Uncharacterized protein</fullName>
    </submittedName>
</protein>
<feature type="transmembrane region" description="Helical" evidence="1">
    <location>
        <begin position="83"/>
        <end position="106"/>
    </location>
</feature>
<dbReference type="RefSeq" id="WP_090594631.1">
    <property type="nucleotide sequence ID" value="NZ_LT629688.1"/>
</dbReference>
<evidence type="ECO:0000313" key="2">
    <source>
        <dbReference type="EMBL" id="SDE26943.1"/>
    </source>
</evidence>
<accession>A0A1G7BIY5</accession>
<feature type="transmembrane region" description="Helical" evidence="1">
    <location>
        <begin position="28"/>
        <end position="47"/>
    </location>
</feature>
<keyword evidence="1" id="KW-0812">Transmembrane</keyword>
<evidence type="ECO:0000313" key="3">
    <source>
        <dbReference type="Proteomes" id="UP000198546"/>
    </source>
</evidence>
<keyword evidence="1" id="KW-0472">Membrane</keyword>
<organism evidence="2 3">
    <name type="scientific">Auraticoccus monumenti</name>
    <dbReference type="NCBI Taxonomy" id="675864"/>
    <lineage>
        <taxon>Bacteria</taxon>
        <taxon>Bacillati</taxon>
        <taxon>Actinomycetota</taxon>
        <taxon>Actinomycetes</taxon>
        <taxon>Propionibacteriales</taxon>
        <taxon>Propionibacteriaceae</taxon>
        <taxon>Auraticoccus</taxon>
    </lineage>
</organism>
<dbReference type="EMBL" id="LT629688">
    <property type="protein sequence ID" value="SDE26943.1"/>
    <property type="molecule type" value="Genomic_DNA"/>
</dbReference>